<accession>A0A4Y9XPI9</accession>
<dbReference type="PANTHER" id="PTHR42790">
    <property type="entry name" value="AMINOTRANSFERASE"/>
    <property type="match status" value="1"/>
</dbReference>
<dbReference type="AlphaFoldDB" id="A0A4Y9XPI9"/>
<evidence type="ECO:0000256" key="2">
    <source>
        <dbReference type="ARBA" id="ARBA00007441"/>
    </source>
</evidence>
<sequence>MAVKSLPAEFYSAFLSDADKERKPSPIRGLYPLEARPGVISLLAGKPNATTFPLTSYGPTAGIPSLLEWVYDLQQREHGRKKGEGWGVSIGSGSQDVIYKAVATMVNPGDAVLIECPAYAGVLPMFQALHCDLIEVETDAQGIKSSSLRSILQKWPENKPKPKVLYTVPYGCNPTGMTATLDRRREVLALAQEHNFIILEDDPYYFLYYGDAARYPSYFSLELEEPETAVANLQTSSLTQAIAFSLLDAWGYDGFKTHTETVSRFYREKRDVFEVAMRRHLSGLAEWSTPEAGMFFASGPDAMCLRRFKLLLVKDSEEGDSESIIRTKAYERGVLALPGTVFLPRGGKTAYVRASFSLLGEEEVEEAVKRLRETILEARAQAA</sequence>
<dbReference type="STRING" id="34475.A0A4Y9XPI9"/>
<evidence type="ECO:0000256" key="1">
    <source>
        <dbReference type="ARBA" id="ARBA00001933"/>
    </source>
</evidence>
<comment type="caution">
    <text evidence="7">The sequence shown here is derived from an EMBL/GenBank/DDBJ whole genome shotgun (WGS) entry which is preliminary data.</text>
</comment>
<dbReference type="PANTHER" id="PTHR42790:SF19">
    <property type="entry name" value="KYNURENINE_ALPHA-AMINOADIPATE AMINOTRANSFERASE, MITOCHONDRIAL"/>
    <property type="match status" value="1"/>
</dbReference>
<dbReference type="CDD" id="cd00609">
    <property type="entry name" value="AAT_like"/>
    <property type="match status" value="1"/>
</dbReference>
<evidence type="ECO:0000256" key="4">
    <source>
        <dbReference type="ARBA" id="ARBA00022679"/>
    </source>
</evidence>
<keyword evidence="5" id="KW-0663">Pyridoxal phosphate</keyword>
<dbReference type="Proteomes" id="UP000298390">
    <property type="component" value="Unassembled WGS sequence"/>
</dbReference>
<name>A0A4Y9XPI9_9APHY</name>
<dbReference type="Pfam" id="PF00155">
    <property type="entry name" value="Aminotran_1_2"/>
    <property type="match status" value="1"/>
</dbReference>
<evidence type="ECO:0000256" key="5">
    <source>
        <dbReference type="ARBA" id="ARBA00022898"/>
    </source>
</evidence>
<dbReference type="EMBL" id="SEKV01001051">
    <property type="protein sequence ID" value="TFY52050.1"/>
    <property type="molecule type" value="Genomic_DNA"/>
</dbReference>
<dbReference type="InterPro" id="IPR015424">
    <property type="entry name" value="PyrdxlP-dep_Trfase"/>
</dbReference>
<dbReference type="SUPFAM" id="SSF53383">
    <property type="entry name" value="PLP-dependent transferases"/>
    <property type="match status" value="1"/>
</dbReference>
<dbReference type="InterPro" id="IPR050859">
    <property type="entry name" value="Class-I_PLP-dep_aminotransf"/>
</dbReference>
<organism evidence="7 8">
    <name type="scientific">Rhodofomes roseus</name>
    <dbReference type="NCBI Taxonomy" id="34475"/>
    <lineage>
        <taxon>Eukaryota</taxon>
        <taxon>Fungi</taxon>
        <taxon>Dikarya</taxon>
        <taxon>Basidiomycota</taxon>
        <taxon>Agaricomycotina</taxon>
        <taxon>Agaricomycetes</taxon>
        <taxon>Polyporales</taxon>
        <taxon>Rhodofomes</taxon>
    </lineage>
</organism>
<comment type="cofactor">
    <cofactor evidence="1">
        <name>pyridoxal 5'-phosphate</name>
        <dbReference type="ChEBI" id="CHEBI:597326"/>
    </cofactor>
</comment>
<keyword evidence="3" id="KW-0032">Aminotransferase</keyword>
<keyword evidence="4" id="KW-0808">Transferase</keyword>
<dbReference type="InterPro" id="IPR015422">
    <property type="entry name" value="PyrdxlP-dep_Trfase_small"/>
</dbReference>
<reference evidence="7 8" key="1">
    <citation type="submission" date="2019-01" db="EMBL/GenBank/DDBJ databases">
        <title>Genome sequencing of the rare red list fungi Fomitopsis rosea.</title>
        <authorList>
            <person name="Buettner E."/>
            <person name="Kellner H."/>
        </authorList>
    </citation>
    <scope>NUCLEOTIDE SEQUENCE [LARGE SCALE GENOMIC DNA]</scope>
    <source>
        <strain evidence="7 8">DSM 105464</strain>
    </source>
</reference>
<dbReference type="InterPro" id="IPR004839">
    <property type="entry name" value="Aminotransferase_I/II_large"/>
</dbReference>
<dbReference type="Gene3D" id="3.90.1150.10">
    <property type="entry name" value="Aspartate Aminotransferase, domain 1"/>
    <property type="match status" value="1"/>
</dbReference>
<evidence type="ECO:0000259" key="6">
    <source>
        <dbReference type="Pfam" id="PF00155"/>
    </source>
</evidence>
<dbReference type="GO" id="GO:0030170">
    <property type="term" value="F:pyridoxal phosphate binding"/>
    <property type="evidence" value="ECO:0007669"/>
    <property type="project" value="InterPro"/>
</dbReference>
<protein>
    <recommendedName>
        <fullName evidence="6">Aminotransferase class I/classII large domain-containing protein</fullName>
    </recommendedName>
</protein>
<comment type="similarity">
    <text evidence="2">Belongs to the class-I pyridoxal-phosphate-dependent aminotransferase family.</text>
</comment>
<evidence type="ECO:0000256" key="3">
    <source>
        <dbReference type="ARBA" id="ARBA00022576"/>
    </source>
</evidence>
<proteinExistence type="inferred from homology"/>
<dbReference type="InterPro" id="IPR015421">
    <property type="entry name" value="PyrdxlP-dep_Trfase_major"/>
</dbReference>
<evidence type="ECO:0000313" key="8">
    <source>
        <dbReference type="Proteomes" id="UP000298390"/>
    </source>
</evidence>
<dbReference type="Gene3D" id="3.40.640.10">
    <property type="entry name" value="Type I PLP-dependent aspartate aminotransferase-like (Major domain)"/>
    <property type="match status" value="1"/>
</dbReference>
<feature type="domain" description="Aminotransferase class I/classII large" evidence="6">
    <location>
        <begin position="54"/>
        <end position="232"/>
    </location>
</feature>
<gene>
    <name evidence="7" type="ORF">EVJ58_g10229</name>
</gene>
<dbReference type="GO" id="GO:1901605">
    <property type="term" value="P:alpha-amino acid metabolic process"/>
    <property type="evidence" value="ECO:0007669"/>
    <property type="project" value="TreeGrafter"/>
</dbReference>
<evidence type="ECO:0000313" key="7">
    <source>
        <dbReference type="EMBL" id="TFY52050.1"/>
    </source>
</evidence>
<dbReference type="GO" id="GO:0008483">
    <property type="term" value="F:transaminase activity"/>
    <property type="evidence" value="ECO:0007669"/>
    <property type="project" value="UniProtKB-KW"/>
</dbReference>